<feature type="region of interest" description="Disordered" evidence="1">
    <location>
        <begin position="1"/>
        <end position="48"/>
    </location>
</feature>
<proteinExistence type="predicted"/>
<name>A0ABZ1D6S1_9TREE</name>
<evidence type="ECO:0000256" key="1">
    <source>
        <dbReference type="SAM" id="MobiDB-lite"/>
    </source>
</evidence>
<dbReference type="GeneID" id="87958737"/>
<evidence type="ECO:0008006" key="4">
    <source>
        <dbReference type="Google" id="ProtNLM"/>
    </source>
</evidence>
<evidence type="ECO:0000313" key="3">
    <source>
        <dbReference type="Proteomes" id="UP001329825"/>
    </source>
</evidence>
<dbReference type="Proteomes" id="UP001329825">
    <property type="component" value="Chromosome 9"/>
</dbReference>
<dbReference type="EMBL" id="CP141889">
    <property type="protein sequence ID" value="WRT69618.1"/>
    <property type="molecule type" value="Genomic_DNA"/>
</dbReference>
<accession>A0ABZ1D6S1</accession>
<reference evidence="2 3" key="1">
    <citation type="submission" date="2024-01" db="EMBL/GenBank/DDBJ databases">
        <title>Comparative genomics of Cryptococcus and Kwoniella reveals pathogenesis evolution and contrasting modes of karyotype evolution via chromosome fusion or intercentromeric recombination.</title>
        <authorList>
            <person name="Coelho M.A."/>
            <person name="David-Palma M."/>
            <person name="Shea T."/>
            <person name="Bowers K."/>
            <person name="McGinley-Smith S."/>
            <person name="Mohammad A.W."/>
            <person name="Gnirke A."/>
            <person name="Yurkov A.M."/>
            <person name="Nowrousian M."/>
            <person name="Sun S."/>
            <person name="Cuomo C.A."/>
            <person name="Heitman J."/>
        </authorList>
    </citation>
    <scope>NUCLEOTIDE SEQUENCE [LARGE SCALE GENOMIC DNA]</scope>
    <source>
        <strain evidence="2">CBS 11374</strain>
    </source>
</reference>
<feature type="compositionally biased region" description="Basic and acidic residues" evidence="1">
    <location>
        <begin position="526"/>
        <end position="535"/>
    </location>
</feature>
<organism evidence="2 3">
    <name type="scientific">Kwoniella shivajii</name>
    <dbReference type="NCBI Taxonomy" id="564305"/>
    <lineage>
        <taxon>Eukaryota</taxon>
        <taxon>Fungi</taxon>
        <taxon>Dikarya</taxon>
        <taxon>Basidiomycota</taxon>
        <taxon>Agaricomycotina</taxon>
        <taxon>Tremellomycetes</taxon>
        <taxon>Tremellales</taxon>
        <taxon>Cryptococcaceae</taxon>
        <taxon>Kwoniella</taxon>
    </lineage>
</organism>
<keyword evidence="3" id="KW-1185">Reference proteome</keyword>
<dbReference type="RefSeq" id="XP_062794357.1">
    <property type="nucleotide sequence ID" value="XM_062938306.1"/>
</dbReference>
<gene>
    <name evidence="2" type="ORF">IL334_006607</name>
</gene>
<feature type="region of interest" description="Disordered" evidence="1">
    <location>
        <begin position="511"/>
        <end position="535"/>
    </location>
</feature>
<protein>
    <recommendedName>
        <fullName evidence="4">PB1 domain-containing protein</fullName>
    </recommendedName>
</protein>
<evidence type="ECO:0000313" key="2">
    <source>
        <dbReference type="EMBL" id="WRT69618.1"/>
    </source>
</evidence>
<sequence length="535" mass="59270">MPVPPTYLDAHVEGYSESFQGSASRPGSRDPTQELSPGNRENYETETQGHMTTNHANLAPYQKLPGNFGPSSGDPQIYPFRPIESAAELYSRDMIPPQGRHSRSIRNNEYHNDTYSSLLPYSQPRTGHEYSQDLSGHPNSAAFATTADSSNADPQSNFLYTSPGIPFGQQQNTWDGEKYIGEPFEGEQDDPVHVNKLMRDCNRLIDEHLASKYRDTSHQSAFSTSAYSPMTEKALTSNYPLLTMHHPFAANAKNAPIGISTEDDSSSVFISGASTAQNIGDQSGSKRKATDSAEFHVPGSKTVDILKRFSEVNGKASFGYSKCKIPKGKQHMSRRLLLSEDVRTHLSSKPISDIVDRDKVNISYVDEAGTLFATVLETTDWAEVLRFAKASEDQVLRRDGVAYKYRPIIRITAGPRTEQERTLPLLKCAATKSVRKMIAARTQDEFGGPALSSENALSNQELIRSSGIIWKAKTDDSSKCPSIATDYIRDGPACRQHGDFYRAVDYCNSRKRERKNATDHSNSVKGDSDRGHLPQ</sequence>